<dbReference type="SUPFAM" id="SSF53790">
    <property type="entry name" value="Tetrapyrrole methylase"/>
    <property type="match status" value="1"/>
</dbReference>
<keyword evidence="3" id="KW-0489">Methyltransferase</keyword>
<keyword evidence="2" id="KW-0169">Cobalamin biosynthesis</keyword>
<keyword evidence="5" id="KW-0949">S-adenosyl-L-methionine</keyword>
<keyword evidence="9" id="KW-1185">Reference proteome</keyword>
<dbReference type="InterPro" id="IPR000878">
    <property type="entry name" value="4pyrrol_Mease"/>
</dbReference>
<dbReference type="NCBIfam" id="TIGR02469">
    <property type="entry name" value="CbiT"/>
    <property type="match status" value="1"/>
</dbReference>
<keyword evidence="4" id="KW-0808">Transferase</keyword>
<evidence type="ECO:0000256" key="2">
    <source>
        <dbReference type="ARBA" id="ARBA00022573"/>
    </source>
</evidence>
<accession>A0ABQ0Q265</accession>
<gene>
    <name evidence="8" type="ORF">AA0535_1370</name>
</gene>
<dbReference type="Gene3D" id="3.40.50.150">
    <property type="entry name" value="Vaccinia Virus protein VP39"/>
    <property type="match status" value="1"/>
</dbReference>
<dbReference type="InterPro" id="IPR006365">
    <property type="entry name" value="Cbl_synth_CobL"/>
</dbReference>
<dbReference type="InterPro" id="IPR012818">
    <property type="entry name" value="CbiE"/>
</dbReference>
<sequence length="439" mass="46739">MMQPSGLERLAKKPRLRGSPKDQDFHLLLSPLSPTGASPWLTLVGLGEDGFEALSRSAQRAIAEADLVMGGRRHLALIEGHNTGALVPWSTPYAQSLDRIEAHRGRKIVVLASGDPFCFGIGSLIMQRFGREALGVLPGRSCFTLACARLGWSGQNTVFASLCGRPLARLVPLVQPGARLMILSADETTPGLLAAWLVARGCGGSILHVLEALGGPHERMRSLTASDPVPCDIARLNMVALEIVAGKDSNLLPLTSGLPDHFFEHDGQMTKQEVRAVTLAALAPHPGEILWDMGAGSGSIGIEWMLRHPSNRCIAIERDAGRAARILRNAETLGVPELHVEQRALPVDLSDLPRPDAVFIGGGVGTAGLLDSGWNALASGGRLVANAVTLEGEQRLFQAFQAWGGALSRIGVERLGPIGNVFGFRPAMTVTQYQAVKTC</sequence>
<dbReference type="PANTHER" id="PTHR43182">
    <property type="entry name" value="COBALT-PRECORRIN-6B C(15)-METHYLTRANSFERASE (DECARBOXYLATING)"/>
    <property type="match status" value="1"/>
</dbReference>
<evidence type="ECO:0000256" key="1">
    <source>
        <dbReference type="ARBA" id="ARBA00004953"/>
    </source>
</evidence>
<dbReference type="EMBL" id="BAPV01000010">
    <property type="protein sequence ID" value="GBQ87793.1"/>
    <property type="molecule type" value="Genomic_DNA"/>
</dbReference>
<reference evidence="8" key="1">
    <citation type="submission" date="2013-04" db="EMBL/GenBank/DDBJ databases">
        <title>The genome sequencing project of 58 acetic acid bacteria.</title>
        <authorList>
            <person name="Okamoto-Kainuma A."/>
            <person name="Ishikawa M."/>
            <person name="Umino S."/>
            <person name="Koizumi Y."/>
            <person name="Shiwa Y."/>
            <person name="Yoshikawa H."/>
            <person name="Matsutani M."/>
            <person name="Matsushita K."/>
        </authorList>
    </citation>
    <scope>NUCLEOTIDE SEQUENCE</scope>
    <source>
        <strain evidence="8">NRIC 0535</strain>
    </source>
</reference>
<dbReference type="InterPro" id="IPR029063">
    <property type="entry name" value="SAM-dependent_MTases_sf"/>
</dbReference>
<feature type="domain" description="Tetrapyrrole methylase" evidence="7">
    <location>
        <begin position="41"/>
        <end position="225"/>
    </location>
</feature>
<evidence type="ECO:0000256" key="3">
    <source>
        <dbReference type="ARBA" id="ARBA00022603"/>
    </source>
</evidence>
<dbReference type="InterPro" id="IPR050714">
    <property type="entry name" value="Cobalamin_biosynth_MTase"/>
</dbReference>
<evidence type="ECO:0000256" key="5">
    <source>
        <dbReference type="ARBA" id="ARBA00022691"/>
    </source>
</evidence>
<evidence type="ECO:0000256" key="4">
    <source>
        <dbReference type="ARBA" id="ARBA00022679"/>
    </source>
</evidence>
<dbReference type="NCBIfam" id="TIGR02467">
    <property type="entry name" value="CbiE"/>
    <property type="match status" value="1"/>
</dbReference>
<protein>
    <submittedName>
        <fullName evidence="8">Cobalamin biosynthesis protein precorrin-6Y C5,15-methyltransferase</fullName>
    </submittedName>
</protein>
<dbReference type="Pfam" id="PF00590">
    <property type="entry name" value="TP_methylase"/>
    <property type="match status" value="1"/>
</dbReference>
<dbReference type="InterPro" id="IPR014777">
    <property type="entry name" value="4pyrrole_Mease_sub1"/>
</dbReference>
<dbReference type="Proteomes" id="UP001062776">
    <property type="component" value="Unassembled WGS sequence"/>
</dbReference>
<feature type="region of interest" description="Disordered" evidence="6">
    <location>
        <begin position="1"/>
        <end position="21"/>
    </location>
</feature>
<evidence type="ECO:0000313" key="8">
    <source>
        <dbReference type="EMBL" id="GBQ87793.1"/>
    </source>
</evidence>
<dbReference type="PIRSF" id="PIRSF036428">
    <property type="entry name" value="CobL"/>
    <property type="match status" value="1"/>
</dbReference>
<dbReference type="SUPFAM" id="SSF53335">
    <property type="entry name" value="S-adenosyl-L-methionine-dependent methyltransferases"/>
    <property type="match status" value="1"/>
</dbReference>
<dbReference type="Gene3D" id="3.40.1010.10">
    <property type="entry name" value="Cobalt-precorrin-4 Transmethylase, Domain 1"/>
    <property type="match status" value="1"/>
</dbReference>
<dbReference type="InterPro" id="IPR014008">
    <property type="entry name" value="Cbl_synth_MTase_CbiT"/>
</dbReference>
<name>A0ABQ0Q265_9PROT</name>
<evidence type="ECO:0000259" key="7">
    <source>
        <dbReference type="Pfam" id="PF00590"/>
    </source>
</evidence>
<proteinExistence type="predicted"/>
<evidence type="ECO:0000256" key="6">
    <source>
        <dbReference type="SAM" id="MobiDB-lite"/>
    </source>
</evidence>
<comment type="caution">
    <text evidence="8">The sequence shown here is derived from an EMBL/GenBank/DDBJ whole genome shotgun (WGS) entry which is preliminary data.</text>
</comment>
<organism evidence="8 9">
    <name type="scientific">Asaia krungthepensis NRIC 0535</name>
    <dbReference type="NCBI Taxonomy" id="1307925"/>
    <lineage>
        <taxon>Bacteria</taxon>
        <taxon>Pseudomonadati</taxon>
        <taxon>Pseudomonadota</taxon>
        <taxon>Alphaproteobacteria</taxon>
        <taxon>Acetobacterales</taxon>
        <taxon>Acetobacteraceae</taxon>
        <taxon>Asaia</taxon>
    </lineage>
</organism>
<dbReference type="CDD" id="cd11644">
    <property type="entry name" value="Precorrin-6Y-MT"/>
    <property type="match status" value="1"/>
</dbReference>
<comment type="pathway">
    <text evidence="1">Cofactor biosynthesis; adenosylcobalamin biosynthesis.</text>
</comment>
<evidence type="ECO:0000313" key="9">
    <source>
        <dbReference type="Proteomes" id="UP001062776"/>
    </source>
</evidence>
<dbReference type="InterPro" id="IPR035996">
    <property type="entry name" value="4pyrrol_Methylase_sf"/>
</dbReference>
<dbReference type="PANTHER" id="PTHR43182:SF1">
    <property type="entry name" value="COBALT-PRECORRIN-7 C(5)-METHYLTRANSFERASE"/>
    <property type="match status" value="1"/>
</dbReference>